<dbReference type="EMBL" id="CACVKT020001472">
    <property type="protein sequence ID" value="CAC5368381.1"/>
    <property type="molecule type" value="Genomic_DNA"/>
</dbReference>
<dbReference type="PRINTS" id="PR00237">
    <property type="entry name" value="GPCRRHODOPSN"/>
</dbReference>
<feature type="transmembrane region" description="Helical" evidence="10">
    <location>
        <begin position="17"/>
        <end position="37"/>
    </location>
</feature>
<gene>
    <name evidence="12" type="ORF">MCOR_7942</name>
</gene>
<protein>
    <recommendedName>
        <fullName evidence="11">G-protein coupled receptors family 1 profile domain-containing protein</fullName>
    </recommendedName>
</protein>
<dbReference type="Proteomes" id="UP000507470">
    <property type="component" value="Unassembled WGS sequence"/>
</dbReference>
<evidence type="ECO:0000256" key="1">
    <source>
        <dbReference type="ARBA" id="ARBA00004651"/>
    </source>
</evidence>
<feature type="transmembrane region" description="Helical" evidence="10">
    <location>
        <begin position="221"/>
        <end position="242"/>
    </location>
</feature>
<dbReference type="GO" id="GO:0004930">
    <property type="term" value="F:G protein-coupled receptor activity"/>
    <property type="evidence" value="ECO:0007669"/>
    <property type="project" value="UniProtKB-KW"/>
</dbReference>
<dbReference type="PANTHER" id="PTHR24246:SF27">
    <property type="entry name" value="ADENOSINE RECEPTOR, ISOFORM A"/>
    <property type="match status" value="1"/>
</dbReference>
<keyword evidence="5" id="KW-0297">G-protein coupled receptor</keyword>
<name>A0A6J8AHM1_MYTCO</name>
<keyword evidence="7" id="KW-0675">Receptor</keyword>
<dbReference type="GO" id="GO:0005886">
    <property type="term" value="C:plasma membrane"/>
    <property type="evidence" value="ECO:0007669"/>
    <property type="project" value="UniProtKB-SubCell"/>
</dbReference>
<feature type="transmembrane region" description="Helical" evidence="10">
    <location>
        <begin position="140"/>
        <end position="162"/>
    </location>
</feature>
<keyword evidence="13" id="KW-1185">Reference proteome</keyword>
<comment type="subcellular location">
    <subcellularLocation>
        <location evidence="1">Cell membrane</location>
        <topology evidence="1">Multi-pass membrane protein</topology>
    </subcellularLocation>
</comment>
<dbReference type="Gene3D" id="1.20.1070.10">
    <property type="entry name" value="Rhodopsin 7-helix transmembrane proteins"/>
    <property type="match status" value="1"/>
</dbReference>
<dbReference type="Pfam" id="PF00001">
    <property type="entry name" value="7tm_1"/>
    <property type="match status" value="1"/>
</dbReference>
<feature type="domain" description="G-protein coupled receptors family 1 profile" evidence="11">
    <location>
        <begin position="1"/>
        <end position="240"/>
    </location>
</feature>
<evidence type="ECO:0000256" key="4">
    <source>
        <dbReference type="ARBA" id="ARBA00022989"/>
    </source>
</evidence>
<keyword evidence="2" id="KW-1003">Cell membrane</keyword>
<accession>A0A6J8AHM1</accession>
<organism evidence="12 13">
    <name type="scientific">Mytilus coruscus</name>
    <name type="common">Sea mussel</name>
    <dbReference type="NCBI Taxonomy" id="42192"/>
    <lineage>
        <taxon>Eukaryota</taxon>
        <taxon>Metazoa</taxon>
        <taxon>Spiralia</taxon>
        <taxon>Lophotrochozoa</taxon>
        <taxon>Mollusca</taxon>
        <taxon>Bivalvia</taxon>
        <taxon>Autobranchia</taxon>
        <taxon>Pteriomorphia</taxon>
        <taxon>Mytilida</taxon>
        <taxon>Mytiloidea</taxon>
        <taxon>Mytilidae</taxon>
        <taxon>Mytilinae</taxon>
        <taxon>Mytilus</taxon>
    </lineage>
</organism>
<dbReference type="CDD" id="cd00637">
    <property type="entry name" value="7tm_classA_rhodopsin-like"/>
    <property type="match status" value="1"/>
</dbReference>
<proteinExistence type="predicted"/>
<dbReference type="InterPro" id="IPR017452">
    <property type="entry name" value="GPCR_Rhodpsn_7TM"/>
</dbReference>
<keyword evidence="3 10" id="KW-0812">Transmembrane</keyword>
<dbReference type="AlphaFoldDB" id="A0A6J8AHM1"/>
<evidence type="ECO:0000256" key="3">
    <source>
        <dbReference type="ARBA" id="ARBA00022692"/>
    </source>
</evidence>
<dbReference type="OrthoDB" id="6122750at2759"/>
<keyword evidence="8" id="KW-0325">Glycoprotein</keyword>
<evidence type="ECO:0000256" key="10">
    <source>
        <dbReference type="SAM" id="Phobius"/>
    </source>
</evidence>
<evidence type="ECO:0000256" key="5">
    <source>
        <dbReference type="ARBA" id="ARBA00023040"/>
    </source>
</evidence>
<evidence type="ECO:0000256" key="8">
    <source>
        <dbReference type="ARBA" id="ARBA00023180"/>
    </source>
</evidence>
<evidence type="ECO:0000256" key="6">
    <source>
        <dbReference type="ARBA" id="ARBA00023136"/>
    </source>
</evidence>
<feature type="transmembrane region" description="Helical" evidence="10">
    <location>
        <begin position="49"/>
        <end position="76"/>
    </location>
</feature>
<evidence type="ECO:0000256" key="2">
    <source>
        <dbReference type="ARBA" id="ARBA00022475"/>
    </source>
</evidence>
<dbReference type="PROSITE" id="PS50262">
    <property type="entry name" value="G_PROTEIN_RECEP_F1_2"/>
    <property type="match status" value="1"/>
</dbReference>
<keyword evidence="4 10" id="KW-1133">Transmembrane helix</keyword>
<keyword evidence="9" id="KW-0807">Transducer</keyword>
<evidence type="ECO:0000313" key="13">
    <source>
        <dbReference type="Proteomes" id="UP000507470"/>
    </source>
</evidence>
<evidence type="ECO:0000256" key="9">
    <source>
        <dbReference type="ARBA" id="ARBA00023224"/>
    </source>
</evidence>
<evidence type="ECO:0000256" key="7">
    <source>
        <dbReference type="ARBA" id="ARBA00023170"/>
    </source>
</evidence>
<evidence type="ECO:0000259" key="11">
    <source>
        <dbReference type="PROSITE" id="PS50262"/>
    </source>
</evidence>
<feature type="transmembrane region" description="Helical" evidence="10">
    <location>
        <begin position="183"/>
        <end position="209"/>
    </location>
</feature>
<dbReference type="SUPFAM" id="SSF81321">
    <property type="entry name" value="Family A G protein-coupled receptor-like"/>
    <property type="match status" value="1"/>
</dbReference>
<feature type="transmembrane region" description="Helical" evidence="10">
    <location>
        <begin position="97"/>
        <end position="120"/>
    </location>
</feature>
<evidence type="ECO:0000313" key="12">
    <source>
        <dbReference type="EMBL" id="CAC5368381.1"/>
    </source>
</evidence>
<keyword evidence="6 10" id="KW-0472">Membrane</keyword>
<dbReference type="PANTHER" id="PTHR24246">
    <property type="entry name" value="OLFACTORY RECEPTOR AND ADENOSINE RECEPTOR"/>
    <property type="match status" value="1"/>
</dbReference>
<reference evidence="12 13" key="1">
    <citation type="submission" date="2020-06" db="EMBL/GenBank/DDBJ databases">
        <authorList>
            <person name="Li R."/>
            <person name="Bekaert M."/>
        </authorList>
    </citation>
    <scope>NUCLEOTIDE SEQUENCE [LARGE SCALE GENOMIC DNA]</scope>
    <source>
        <strain evidence="13">wild</strain>
    </source>
</reference>
<sequence length="268" mass="30464">MVLKKTPKLRKSRFEKLVIYLSISDIIFLVEVIIYTLITEIDTGLDIAYKYVCLSVVNLTAGTYIFSLFQCFLICLERLNATFALDISIVTGMTSNKGVVVGCIACHLGSVLQTVIEIFLFQKSLLACNTSDDGIKIALVIPMAFLCMLTLLLYIVIVVRIYKRQNTRPGSSSNTMMAQMTMRALKTLTVVMSITLIVNVPTCIIAFYSELYGRSENIIRWTFYTKFLVMINPLLDPIIYIIRLEDFREHISKVLCIFCRRNDSQVEP</sequence>
<dbReference type="InterPro" id="IPR000276">
    <property type="entry name" value="GPCR_Rhodpsn"/>
</dbReference>